<comment type="similarity">
    <text evidence="3">In the C-terminal section; belongs to the protein kinase superfamily. Ser/Thr protein kinase family.</text>
</comment>
<keyword evidence="14 19" id="KW-0472">Membrane</keyword>
<evidence type="ECO:0000256" key="4">
    <source>
        <dbReference type="ARBA" id="ARBA00022475"/>
    </source>
</evidence>
<feature type="region of interest" description="Disordered" evidence="18">
    <location>
        <begin position="488"/>
        <end position="527"/>
    </location>
</feature>
<comment type="subcellular location">
    <subcellularLocation>
        <location evidence="1">Cell membrane</location>
        <topology evidence="1">Single-pass type I membrane protein</topology>
    </subcellularLocation>
</comment>
<evidence type="ECO:0000256" key="3">
    <source>
        <dbReference type="ARBA" id="ARBA00010217"/>
    </source>
</evidence>
<dbReference type="GO" id="GO:0004674">
    <property type="term" value="F:protein serine/threonine kinase activity"/>
    <property type="evidence" value="ECO:0007669"/>
    <property type="project" value="UniProtKB-KW"/>
</dbReference>
<dbReference type="SUPFAM" id="SSF49899">
    <property type="entry name" value="Concanavalin A-like lectins/glucanases"/>
    <property type="match status" value="1"/>
</dbReference>
<dbReference type="InterPro" id="IPR008271">
    <property type="entry name" value="Ser/Thr_kinase_AS"/>
</dbReference>
<proteinExistence type="inferred from homology"/>
<evidence type="ECO:0000256" key="13">
    <source>
        <dbReference type="ARBA" id="ARBA00022989"/>
    </source>
</evidence>
<evidence type="ECO:0000256" key="10">
    <source>
        <dbReference type="ARBA" id="ARBA00022741"/>
    </source>
</evidence>
<evidence type="ECO:0000256" key="19">
    <source>
        <dbReference type="SAM" id="Phobius"/>
    </source>
</evidence>
<organism evidence="21 22">
    <name type="scientific">Colocasia esculenta</name>
    <name type="common">Wild taro</name>
    <name type="synonym">Arum esculentum</name>
    <dbReference type="NCBI Taxonomy" id="4460"/>
    <lineage>
        <taxon>Eukaryota</taxon>
        <taxon>Viridiplantae</taxon>
        <taxon>Streptophyta</taxon>
        <taxon>Embryophyta</taxon>
        <taxon>Tracheophyta</taxon>
        <taxon>Spermatophyta</taxon>
        <taxon>Magnoliopsida</taxon>
        <taxon>Liliopsida</taxon>
        <taxon>Araceae</taxon>
        <taxon>Aroideae</taxon>
        <taxon>Colocasieae</taxon>
        <taxon>Colocasia</taxon>
    </lineage>
</organism>
<dbReference type="Pfam" id="PF00139">
    <property type="entry name" value="Lectin_legB"/>
    <property type="match status" value="1"/>
</dbReference>
<evidence type="ECO:0000256" key="6">
    <source>
        <dbReference type="ARBA" id="ARBA00022679"/>
    </source>
</evidence>
<feature type="transmembrane region" description="Helical" evidence="19">
    <location>
        <begin position="106"/>
        <end position="126"/>
    </location>
</feature>
<dbReference type="Proteomes" id="UP000652761">
    <property type="component" value="Unassembled WGS sequence"/>
</dbReference>
<dbReference type="PANTHER" id="PTHR27007">
    <property type="match status" value="1"/>
</dbReference>
<evidence type="ECO:0000256" key="1">
    <source>
        <dbReference type="ARBA" id="ARBA00004251"/>
    </source>
</evidence>
<dbReference type="InterPro" id="IPR001220">
    <property type="entry name" value="Legume_lectin_dom"/>
</dbReference>
<evidence type="ECO:0000256" key="14">
    <source>
        <dbReference type="ARBA" id="ARBA00023136"/>
    </source>
</evidence>
<feature type="compositionally biased region" description="Low complexity" evidence="18">
    <location>
        <begin position="488"/>
        <end position="521"/>
    </location>
</feature>
<feature type="domain" description="Protein kinase" evidence="20">
    <location>
        <begin position="174"/>
        <end position="455"/>
    </location>
</feature>
<evidence type="ECO:0000256" key="15">
    <source>
        <dbReference type="ARBA" id="ARBA00023170"/>
    </source>
</evidence>
<dbReference type="GO" id="GO:0005524">
    <property type="term" value="F:ATP binding"/>
    <property type="evidence" value="ECO:0007669"/>
    <property type="project" value="UniProtKB-UniRule"/>
</dbReference>
<keyword evidence="22" id="KW-1185">Reference proteome</keyword>
<dbReference type="PROSITE" id="PS00308">
    <property type="entry name" value="LECTIN_LEGUME_ALPHA"/>
    <property type="match status" value="1"/>
</dbReference>
<protein>
    <recommendedName>
        <fullName evidence="20">Protein kinase domain-containing protein</fullName>
    </recommendedName>
</protein>
<keyword evidence="6" id="KW-0808">Transferase</keyword>
<reference evidence="21" key="1">
    <citation type="submission" date="2017-07" db="EMBL/GenBank/DDBJ databases">
        <title>Taro Niue Genome Assembly and Annotation.</title>
        <authorList>
            <person name="Atibalentja N."/>
            <person name="Keating K."/>
            <person name="Fields C.J."/>
        </authorList>
    </citation>
    <scope>NUCLEOTIDE SEQUENCE</scope>
    <source>
        <strain evidence="21">Niue_2</strain>
        <tissue evidence="21">Leaf</tissue>
    </source>
</reference>
<keyword evidence="13 19" id="KW-1133">Transmembrane helix</keyword>
<dbReference type="InterPro" id="IPR011009">
    <property type="entry name" value="Kinase-like_dom_sf"/>
</dbReference>
<dbReference type="Gene3D" id="2.60.120.200">
    <property type="match status" value="1"/>
</dbReference>
<dbReference type="InterPro" id="IPR000985">
    <property type="entry name" value="Lectin_LegA_CS"/>
</dbReference>
<keyword evidence="5" id="KW-0723">Serine/threonine-protein kinase</keyword>
<dbReference type="FunFam" id="1.10.510.10:FF:000240">
    <property type="entry name" value="Lectin-domain containing receptor kinase A4.3"/>
    <property type="match status" value="1"/>
</dbReference>
<evidence type="ECO:0000256" key="12">
    <source>
        <dbReference type="ARBA" id="ARBA00022840"/>
    </source>
</evidence>
<dbReference type="Gene3D" id="3.30.200.20">
    <property type="entry name" value="Phosphorylase Kinase, domain 1"/>
    <property type="match status" value="1"/>
</dbReference>
<evidence type="ECO:0000256" key="18">
    <source>
        <dbReference type="SAM" id="MobiDB-lite"/>
    </source>
</evidence>
<dbReference type="EMBL" id="NMUH01000855">
    <property type="protein sequence ID" value="MQL85867.1"/>
    <property type="molecule type" value="Genomic_DNA"/>
</dbReference>
<keyword evidence="10 17" id="KW-0547">Nucleotide-binding</keyword>
<dbReference type="SMART" id="SM00220">
    <property type="entry name" value="S_TKc"/>
    <property type="match status" value="1"/>
</dbReference>
<dbReference type="PROSITE" id="PS50011">
    <property type="entry name" value="PROTEIN_KINASE_DOM"/>
    <property type="match status" value="1"/>
</dbReference>
<dbReference type="AlphaFoldDB" id="A0A843UTR2"/>
<evidence type="ECO:0000256" key="5">
    <source>
        <dbReference type="ARBA" id="ARBA00022527"/>
    </source>
</evidence>
<dbReference type="FunFam" id="3.30.200.20:FF:000168">
    <property type="entry name" value="L-type lectin-domain containing receptor kinase IX.1"/>
    <property type="match status" value="1"/>
</dbReference>
<dbReference type="Pfam" id="PF07714">
    <property type="entry name" value="PK_Tyr_Ser-Thr"/>
    <property type="match status" value="1"/>
</dbReference>
<evidence type="ECO:0000256" key="9">
    <source>
        <dbReference type="ARBA" id="ARBA00022734"/>
    </source>
</evidence>
<evidence type="ECO:0000259" key="20">
    <source>
        <dbReference type="PROSITE" id="PS50011"/>
    </source>
</evidence>
<sequence length="527" mass="56975">MTAMSVHGFTTVPLHGFTAVPLLHGLQGLLGVDALSLRAFFQYNGTQRTLSHVIDLSKVLPERVYVGFSAATGIYFQMHHILSWSFNSSLDLSDGPGPNHAKSKKLNIGLLMGVLGGVGALAVGLITRHRRRSRGRGKREDGGVGLVIDDGEFEGGRGPKMFAYRDLARATNNFATEVKLGRGGFGDVYRGVLNDPPRSMEVDIKRVAKDSSQGMRECVSEVKIISRLRHRNLVQLVGWCHEIEGELLLVYEYMPNGSLDARLFGRTGGEVAGALLSWPTRYGIAQGVAAALLYLHEEWEQCVVHRDVKPSNVMLDANFNAKLGDFGLARLVDHGHGPRTTVPAGTMGYLAPECDTTGKASKESDVYSFGVVALEIACGKRPNEPTPEEEREGLVEWVWDLYGRHAVLEATDPRLGSGELDEMQVERLMVVGLWCAHPDFRRRPSMRQVVSALNFETTPPNLPIEMPMPIYDEQMGFGWGSKSWQSSSKAVTGSSSSSAGAHATGASAVSTAAGGSASAGSPLLVST</sequence>
<dbReference type="CDD" id="cd14066">
    <property type="entry name" value="STKc_IRAK"/>
    <property type="match status" value="1"/>
</dbReference>
<dbReference type="InterPro" id="IPR001245">
    <property type="entry name" value="Ser-Thr/Tyr_kinase_cat_dom"/>
</dbReference>
<evidence type="ECO:0000256" key="11">
    <source>
        <dbReference type="ARBA" id="ARBA00022777"/>
    </source>
</evidence>
<dbReference type="PROSITE" id="PS00107">
    <property type="entry name" value="PROTEIN_KINASE_ATP"/>
    <property type="match status" value="1"/>
</dbReference>
<feature type="binding site" evidence="17">
    <location>
        <position position="209"/>
    </location>
    <ligand>
        <name>ATP</name>
        <dbReference type="ChEBI" id="CHEBI:30616"/>
    </ligand>
</feature>
<evidence type="ECO:0000256" key="17">
    <source>
        <dbReference type="PROSITE-ProRule" id="PRU10141"/>
    </source>
</evidence>
<dbReference type="Gene3D" id="1.10.510.10">
    <property type="entry name" value="Transferase(Phosphotransferase) domain 1"/>
    <property type="match status" value="1"/>
</dbReference>
<keyword evidence="15" id="KW-0675">Receptor</keyword>
<dbReference type="SUPFAM" id="SSF56112">
    <property type="entry name" value="Protein kinase-like (PK-like)"/>
    <property type="match status" value="1"/>
</dbReference>
<keyword evidence="9" id="KW-0430">Lectin</keyword>
<comment type="similarity">
    <text evidence="2">In the N-terminal section; belongs to the leguminous lectin family.</text>
</comment>
<keyword evidence="12 17" id="KW-0067">ATP-binding</keyword>
<dbReference type="InterPro" id="IPR017441">
    <property type="entry name" value="Protein_kinase_ATP_BS"/>
</dbReference>
<evidence type="ECO:0000313" key="21">
    <source>
        <dbReference type="EMBL" id="MQL85867.1"/>
    </source>
</evidence>
<dbReference type="GO" id="GO:0030246">
    <property type="term" value="F:carbohydrate binding"/>
    <property type="evidence" value="ECO:0007669"/>
    <property type="project" value="UniProtKB-KW"/>
</dbReference>
<comment type="caution">
    <text evidence="21">The sequence shown here is derived from an EMBL/GenBank/DDBJ whole genome shotgun (WGS) entry which is preliminary data.</text>
</comment>
<name>A0A843UTR2_COLES</name>
<keyword evidence="8" id="KW-0732">Signal</keyword>
<evidence type="ECO:0000256" key="8">
    <source>
        <dbReference type="ARBA" id="ARBA00022729"/>
    </source>
</evidence>
<keyword evidence="11" id="KW-0418">Kinase</keyword>
<evidence type="ECO:0000256" key="7">
    <source>
        <dbReference type="ARBA" id="ARBA00022692"/>
    </source>
</evidence>
<accession>A0A843UTR2</accession>
<keyword evidence="7 19" id="KW-0812">Transmembrane</keyword>
<evidence type="ECO:0000313" key="22">
    <source>
        <dbReference type="Proteomes" id="UP000652761"/>
    </source>
</evidence>
<dbReference type="GO" id="GO:0005886">
    <property type="term" value="C:plasma membrane"/>
    <property type="evidence" value="ECO:0007669"/>
    <property type="project" value="UniProtKB-SubCell"/>
</dbReference>
<dbReference type="PROSITE" id="PS00108">
    <property type="entry name" value="PROTEIN_KINASE_ST"/>
    <property type="match status" value="1"/>
</dbReference>
<dbReference type="InterPro" id="IPR013320">
    <property type="entry name" value="ConA-like_dom_sf"/>
</dbReference>
<evidence type="ECO:0000256" key="16">
    <source>
        <dbReference type="ARBA" id="ARBA00023180"/>
    </source>
</evidence>
<keyword evidence="16" id="KW-0325">Glycoprotein</keyword>
<dbReference type="InterPro" id="IPR050528">
    <property type="entry name" value="L-type_Lectin-RKs"/>
</dbReference>
<dbReference type="OrthoDB" id="1935106at2759"/>
<evidence type="ECO:0000256" key="2">
    <source>
        <dbReference type="ARBA" id="ARBA00008536"/>
    </source>
</evidence>
<dbReference type="GO" id="GO:0002229">
    <property type="term" value="P:defense response to oomycetes"/>
    <property type="evidence" value="ECO:0007669"/>
    <property type="project" value="UniProtKB-ARBA"/>
</dbReference>
<feature type="transmembrane region" description="Helical" evidence="19">
    <location>
        <begin position="64"/>
        <end position="86"/>
    </location>
</feature>
<keyword evidence="4" id="KW-1003">Cell membrane</keyword>
<gene>
    <name evidence="21" type="ORF">Taro_018391</name>
</gene>
<dbReference type="InterPro" id="IPR000719">
    <property type="entry name" value="Prot_kinase_dom"/>
</dbReference>